<accession>A0A6M3X832</accession>
<organism evidence="1">
    <name type="scientific">viral metagenome</name>
    <dbReference type="NCBI Taxonomy" id="1070528"/>
    <lineage>
        <taxon>unclassified sequences</taxon>
        <taxon>metagenomes</taxon>
        <taxon>organismal metagenomes</taxon>
    </lineage>
</organism>
<proteinExistence type="predicted"/>
<name>A0A6M3X832_9ZZZZ</name>
<dbReference type="EMBL" id="MT143964">
    <property type="protein sequence ID" value="QJH93293.1"/>
    <property type="molecule type" value="Genomic_DNA"/>
</dbReference>
<protein>
    <submittedName>
        <fullName evidence="1">Uncharacterized protein</fullName>
    </submittedName>
</protein>
<sequence>MKLRELFYVYIDKTGTEKSMTEKYPKRVCTICNKQLVVVSPCNGALTNQDYNNPIYYCCYCKKEAD</sequence>
<dbReference type="AlphaFoldDB" id="A0A6M3X832"/>
<reference evidence="1" key="1">
    <citation type="submission" date="2020-03" db="EMBL/GenBank/DDBJ databases">
        <title>The deep terrestrial virosphere.</title>
        <authorList>
            <person name="Holmfeldt K."/>
            <person name="Nilsson E."/>
            <person name="Simone D."/>
            <person name="Lopez-Fernandez M."/>
            <person name="Wu X."/>
            <person name="de Brujin I."/>
            <person name="Lundin D."/>
            <person name="Andersson A."/>
            <person name="Bertilsson S."/>
            <person name="Dopson M."/>
        </authorList>
    </citation>
    <scope>NUCLEOTIDE SEQUENCE</scope>
    <source>
        <strain evidence="1">MM171B04282</strain>
    </source>
</reference>
<gene>
    <name evidence="1" type="ORF">MM171B04282_0005</name>
</gene>
<evidence type="ECO:0000313" key="1">
    <source>
        <dbReference type="EMBL" id="QJH93293.1"/>
    </source>
</evidence>